<dbReference type="SUPFAM" id="SSF81296">
    <property type="entry name" value="E set domains"/>
    <property type="match status" value="4"/>
</dbReference>
<keyword evidence="9 13" id="KW-0472">Membrane</keyword>
<proteinExistence type="inferred from homology"/>
<dbReference type="Gene3D" id="3.10.20.90">
    <property type="entry name" value="Phosphatidylinositol 3-kinase Catalytic Subunit, Chain A, domain 1"/>
    <property type="match status" value="1"/>
</dbReference>
<feature type="signal peptide" evidence="14">
    <location>
        <begin position="1"/>
        <end position="27"/>
    </location>
</feature>
<evidence type="ECO:0000313" key="16">
    <source>
        <dbReference type="EMBL" id="UYV82243.1"/>
    </source>
</evidence>
<accession>A0ABY6LQY0</accession>
<keyword evidence="3" id="KW-1003">Cell membrane</keyword>
<dbReference type="Gene3D" id="1.10.506.10">
    <property type="entry name" value="GTPase Activation - p120gap, domain 1"/>
    <property type="match status" value="2"/>
</dbReference>
<protein>
    <submittedName>
        <fullName evidence="16">PlexA</fullName>
    </submittedName>
</protein>
<dbReference type="InterPro" id="IPR036352">
    <property type="entry name" value="Semap_dom_sf"/>
</dbReference>
<dbReference type="PANTHER" id="PTHR22625:SF70">
    <property type="entry name" value="PLEXIN A, ISOFORM A"/>
    <property type="match status" value="1"/>
</dbReference>
<dbReference type="InterPro" id="IPR046800">
    <property type="entry name" value="Plexin_RBD"/>
</dbReference>
<reference evidence="16 17" key="1">
    <citation type="submission" date="2022-01" db="EMBL/GenBank/DDBJ databases">
        <title>A chromosomal length assembly of Cordylochernes scorpioides.</title>
        <authorList>
            <person name="Zeh D."/>
            <person name="Zeh J."/>
        </authorList>
    </citation>
    <scope>NUCLEOTIDE SEQUENCE [LARGE SCALE GENOMIC DNA]</scope>
    <source>
        <strain evidence="16">IN4F17</strain>
        <tissue evidence="16">Whole Body</tissue>
    </source>
</reference>
<comment type="subcellular location">
    <subcellularLocation>
        <location evidence="1">Cell membrane</location>
        <topology evidence="1">Single-pass type I membrane protein</topology>
    </subcellularLocation>
</comment>
<dbReference type="PROSITE" id="PS51004">
    <property type="entry name" value="SEMA"/>
    <property type="match status" value="1"/>
</dbReference>
<keyword evidence="7" id="KW-0524">Neurogenesis</keyword>
<dbReference type="Pfam" id="PF17960">
    <property type="entry name" value="TIG_plexin"/>
    <property type="match status" value="1"/>
</dbReference>
<dbReference type="CDD" id="cd11236">
    <property type="entry name" value="Sema_plexin_like"/>
    <property type="match status" value="1"/>
</dbReference>
<keyword evidence="4 13" id="KW-0812">Transmembrane</keyword>
<dbReference type="Gene3D" id="2.130.10.10">
    <property type="entry name" value="YVTN repeat-like/Quinoprotein amine dehydrogenase"/>
    <property type="match status" value="1"/>
</dbReference>
<dbReference type="InterPro" id="IPR031148">
    <property type="entry name" value="Plexin"/>
</dbReference>
<dbReference type="SMART" id="SM00429">
    <property type="entry name" value="IPT"/>
    <property type="match status" value="3"/>
</dbReference>
<dbReference type="CDD" id="cd12790">
    <property type="entry name" value="RasGAP_plexin_A"/>
    <property type="match status" value="1"/>
</dbReference>
<evidence type="ECO:0000259" key="15">
    <source>
        <dbReference type="PROSITE" id="PS51004"/>
    </source>
</evidence>
<evidence type="ECO:0000256" key="1">
    <source>
        <dbReference type="ARBA" id="ARBA00004251"/>
    </source>
</evidence>
<dbReference type="SUPFAM" id="SSF103575">
    <property type="entry name" value="Plexin repeat"/>
    <property type="match status" value="2"/>
</dbReference>
<dbReference type="InterPro" id="IPR002165">
    <property type="entry name" value="Plexin_repeat"/>
</dbReference>
<dbReference type="Proteomes" id="UP001235939">
    <property type="component" value="Chromosome 21"/>
</dbReference>
<dbReference type="PANTHER" id="PTHR22625">
    <property type="entry name" value="PLEXIN"/>
    <property type="match status" value="1"/>
</dbReference>
<dbReference type="InterPro" id="IPR001888">
    <property type="entry name" value="Transposase_1"/>
</dbReference>
<dbReference type="SUPFAM" id="SSF101912">
    <property type="entry name" value="Sema domain"/>
    <property type="match status" value="1"/>
</dbReference>
<evidence type="ECO:0000256" key="2">
    <source>
        <dbReference type="ARBA" id="ARBA00010297"/>
    </source>
</evidence>
<evidence type="ECO:0000256" key="3">
    <source>
        <dbReference type="ARBA" id="ARBA00022475"/>
    </source>
</evidence>
<evidence type="ECO:0000256" key="8">
    <source>
        <dbReference type="ARBA" id="ARBA00022989"/>
    </source>
</evidence>
<dbReference type="Pfam" id="PF20170">
    <property type="entry name" value="Plexin_RBD"/>
    <property type="match status" value="1"/>
</dbReference>
<dbReference type="Gene3D" id="3.30.420.10">
    <property type="entry name" value="Ribonuclease H-like superfamily/Ribonuclease H"/>
    <property type="match status" value="1"/>
</dbReference>
<sequence>MRGRRGRRWWLSAVVLACCWWLQAAVAERFFEDTSHNRTRFDHMTLFEYTGKVYVGGLNRLYQLSADLSTLEAVVEMGPQLDSPKCPVSRVCPLENKVMTDYHNKALVVDFTESRLIACGSLFQGICTVHQINNISRYETPANESVVANNATASTVAFIAAGPERLTRRHVLYVGVTFTANGLYRSDVPAVSSRSLDPSSMFSLAYQDVTTGTKVYVNSMSRETYPITYVYGFSSRSFAYFLTVQKNASMNRFISKLVRVCQNDPFYYSYTEVPLVCQDPNGTDYNVAQAAFVGSPGSELAVSLGITAQEDVLFAVFARSQDEGGRASSQPGPSSALCVYALNAIHRKFTLNIQECFNGHGPRGLDFINPSQKCTATQLKITDDFCGMDVNTPLGGNLAIEAVPVLQYPNTRLTAVAATSTHAYTVVFLGTATGHLKKAVVESAMKAREYHDRVVQEGSPVSKDLLMNRGKDKLYIMTRRRVTMIDVQECDVYKTCSQCLGAHDPYCGWCSLENTCSLRGSCAQAAQDPLYWLSYKNGRCTTIVEVLPDKIQRTTARILNLAVDNLPALEGQFLCAFSAYNKTLITNATRTAAGITCATPHTDDLPLIPPGRHHITVKLSVRMKIGPDFVATNFTFFDCSTFTSCTQCVSSPFPCDWCVGGLRCTHDTGENCRNDILVTGLASVGPSIRSGPGFCPRINTTNLMSPEILVPSGLSKRIQVKVENTQPFIVSTRFVCQFNIEGRVRQTQAQLLGEIIYCDPMAFSYGAPVPNITATFAVIWDGSKPLDNPENIHVVVYRCQEMAQNCGECLEHPAKYACGWCQNSCQVVEQCDPTSGWLDRLQTCPDPAIGNFTPVYGPTEGGTNITIEGINLGRKPQDVEVAIVSESAPNDVVLAHCDPIPNAYVKTSRIICQLRCPACNHTGGVCSPGSGKVQVRVNNEYMALSTISYNFVNPIILSIHPIRGPISGGTRLVIKGKYMDAGSKARAYLGNLPCHIIERDSYNIHCLTPPLPLYANQTRVVRVEFDCGKRAFNDHDFIYMKDPEVESVGYEGNPKGIPSGGIAVPVHGKNLNIIQKPVIYIIYEGREYNGSCASNISTKMICLWPEVPPLKNLVKDQPLSLHYGFRMDNVKTVHNITRNPNFRPLLMHPDPVYYPFTEKDHVKYYKSDYLTINGMNLDRASRETDVTVRIGTSICNVTSLSHSQLTCRPPTTQPENQNDPYDIPSVVVKVGHNLEFTIGQLSYEIPAMGEHALSRPIVIGMVVGGCVLLFIVVAILIAYRRKSTESSRVLRNMQEQMDVLELRVASECKEAFAELQTEMTDLTSDLTGTAGIPFLDYRTYAMKVLFPNNEDHPVLRDMPLDPLKKPHIERGLRQFGQLVMNKTFLLLFIRTLEANRYFSMRDRVNVASLIMVTLQGKMEYCTDILKTLLAELIEKCIEGKSHPKLLLRRQIGFSFFSCKKMIYLNIFNILKSTEVSVGCVHRTESVAEKMLSSWFTFLLFKFLKECAGEPLFLLYRAIKQQVDKGPVDAVTSEARYSLSEEKLIRQSIEYRCLTVYVSISSQTAYVTGLEPPGENVETSVKVLDCDTISQVKEKALDTIYRHAPCSQRPPRDSLDLEWRTGATGRLTLADYDATSKVEGEWRRLNTLAHYKVPEGALLTLVPRPQAPLYNLPTEKHKYETLHFGSSPPLSPSPLESGCKTWHLVKHHDAENNKEGGDRSNKMVSEIYLTRLLATKGTLQKFVDDLFETIFSTAHRGSALPLAIKYMFDFLDDQALHHGIADPEVVHTWKSNSLPLRFWVNLIKNPNFVFDIHKTNIVDSCLSVVAQTFMDACSTSDHRLGKDSPSSKLLYAKDIPLYKEWVDRYYGDIKLMTSISDQDMNAMLAEESRLHAHEFNTNVALYDLYSYAHKYNEQVQTCIKFCVKNKIKCVDAFRMLTVAYREATLDRSNVYRRYKMFSEGREDVNDEERAGRPSTSTTDEKINEVEKMILANRQITVREVAEDLNISIGSCHSIFINDLGMRRVAAKFLPKLLNCDQKQHRMNIANEMLDSVRDDPNLLQRVITGDEAWVYGYDVETKAQSSQWKLPHEPRPKKALQVRSNVKVLLTVFFDCRGVVHHEFLPQGRTVNKEYYLQVMRNLREVICQKRPDLWKNKNWLLHHDNAPAHTSLLVHDFLAKNNTLMMPQPPYSPDLAPVTFSCSLN</sequence>
<gene>
    <name evidence="16" type="ORF">LAZ67_21001438</name>
</gene>
<keyword evidence="17" id="KW-1185">Reference proteome</keyword>
<dbReference type="SMART" id="SM00630">
    <property type="entry name" value="Sema"/>
    <property type="match status" value="1"/>
</dbReference>
<evidence type="ECO:0000256" key="11">
    <source>
        <dbReference type="ARBA" id="ARBA00023180"/>
    </source>
</evidence>
<dbReference type="InterPro" id="IPR036397">
    <property type="entry name" value="RNaseH_sf"/>
</dbReference>
<dbReference type="InterPro" id="IPR016201">
    <property type="entry name" value="PSI"/>
</dbReference>
<evidence type="ECO:0000256" key="7">
    <source>
        <dbReference type="ARBA" id="ARBA00022902"/>
    </source>
</evidence>
<dbReference type="InterPro" id="IPR014756">
    <property type="entry name" value="Ig_E-set"/>
</dbReference>
<dbReference type="InterPro" id="IPR013548">
    <property type="entry name" value="Plexin_cytoplasmic_RasGAP_dom"/>
</dbReference>
<dbReference type="Pfam" id="PF01833">
    <property type="entry name" value="TIG"/>
    <property type="match status" value="3"/>
</dbReference>
<evidence type="ECO:0000256" key="4">
    <source>
        <dbReference type="ARBA" id="ARBA00022692"/>
    </source>
</evidence>
<name>A0ABY6LQY0_9ARAC</name>
<evidence type="ECO:0000256" key="6">
    <source>
        <dbReference type="ARBA" id="ARBA00022737"/>
    </source>
</evidence>
<dbReference type="Pfam" id="PF01437">
    <property type="entry name" value="PSI"/>
    <property type="match status" value="1"/>
</dbReference>
<dbReference type="Pfam" id="PF24479">
    <property type="entry name" value="PSI_PlexinA-B"/>
    <property type="match status" value="1"/>
</dbReference>
<evidence type="ECO:0000313" key="17">
    <source>
        <dbReference type="Proteomes" id="UP001235939"/>
    </source>
</evidence>
<dbReference type="Pfam" id="PF08337">
    <property type="entry name" value="Plexin_cytopl"/>
    <property type="match status" value="2"/>
</dbReference>
<keyword evidence="10" id="KW-1015">Disulfide bond</keyword>
<evidence type="ECO:0000256" key="12">
    <source>
        <dbReference type="PROSITE-ProRule" id="PRU00352"/>
    </source>
</evidence>
<dbReference type="Pfam" id="PF01359">
    <property type="entry name" value="Transposase_1"/>
    <property type="match status" value="1"/>
</dbReference>
<evidence type="ECO:0000256" key="5">
    <source>
        <dbReference type="ARBA" id="ARBA00022729"/>
    </source>
</evidence>
<dbReference type="SMART" id="SM00423">
    <property type="entry name" value="PSI"/>
    <property type="match status" value="3"/>
</dbReference>
<dbReference type="InterPro" id="IPR013783">
    <property type="entry name" value="Ig-like_fold"/>
</dbReference>
<comment type="similarity">
    <text evidence="2">Belongs to the plexin family.</text>
</comment>
<dbReference type="InterPro" id="IPR008936">
    <property type="entry name" value="Rho_GTPase_activation_prot"/>
</dbReference>
<organism evidence="16 17">
    <name type="scientific">Cordylochernes scorpioides</name>
    <dbReference type="NCBI Taxonomy" id="51811"/>
    <lineage>
        <taxon>Eukaryota</taxon>
        <taxon>Metazoa</taxon>
        <taxon>Ecdysozoa</taxon>
        <taxon>Arthropoda</taxon>
        <taxon>Chelicerata</taxon>
        <taxon>Arachnida</taxon>
        <taxon>Pseudoscorpiones</taxon>
        <taxon>Cheliferoidea</taxon>
        <taxon>Chernetidae</taxon>
        <taxon>Cordylochernes</taxon>
    </lineage>
</organism>
<dbReference type="InterPro" id="IPR001627">
    <property type="entry name" value="Semap_dom"/>
</dbReference>
<dbReference type="Gene3D" id="2.60.40.10">
    <property type="entry name" value="Immunoglobulins"/>
    <property type="match status" value="5"/>
</dbReference>
<feature type="domain" description="Sema" evidence="15">
    <location>
        <begin position="8"/>
        <end position="487"/>
    </location>
</feature>
<dbReference type="InterPro" id="IPR002909">
    <property type="entry name" value="IPT_dom"/>
</dbReference>
<dbReference type="EMBL" id="CP092883">
    <property type="protein sequence ID" value="UYV82243.1"/>
    <property type="molecule type" value="Genomic_DNA"/>
</dbReference>
<evidence type="ECO:0000256" key="13">
    <source>
        <dbReference type="SAM" id="Phobius"/>
    </source>
</evidence>
<evidence type="ECO:0000256" key="14">
    <source>
        <dbReference type="SAM" id="SignalP"/>
    </source>
</evidence>
<dbReference type="InterPro" id="IPR041019">
    <property type="entry name" value="TIG1_plexin"/>
</dbReference>
<dbReference type="SUPFAM" id="SSF48350">
    <property type="entry name" value="GTPase activation domain, GAP"/>
    <property type="match status" value="1"/>
</dbReference>
<keyword evidence="6" id="KW-0677">Repeat</keyword>
<evidence type="ECO:0000256" key="10">
    <source>
        <dbReference type="ARBA" id="ARBA00023157"/>
    </source>
</evidence>
<keyword evidence="5 14" id="KW-0732">Signal</keyword>
<dbReference type="Pfam" id="PF18020">
    <property type="entry name" value="TIG_2"/>
    <property type="match status" value="1"/>
</dbReference>
<feature type="chain" id="PRO_5046015266" evidence="14">
    <location>
        <begin position="28"/>
        <end position="2201"/>
    </location>
</feature>
<dbReference type="InterPro" id="IPR041362">
    <property type="entry name" value="TIG2_plexin"/>
</dbReference>
<dbReference type="Pfam" id="PF01403">
    <property type="entry name" value="Sema"/>
    <property type="match status" value="1"/>
</dbReference>
<evidence type="ECO:0000256" key="9">
    <source>
        <dbReference type="ARBA" id="ARBA00023136"/>
    </source>
</evidence>
<keyword evidence="8 13" id="KW-1133">Transmembrane helix</keyword>
<feature type="transmembrane region" description="Helical" evidence="13">
    <location>
        <begin position="1257"/>
        <end position="1279"/>
    </location>
</feature>
<comment type="caution">
    <text evidence="12">Lacks conserved residue(s) required for the propagation of feature annotation.</text>
</comment>
<keyword evidence="11" id="KW-0325">Glycoprotein</keyword>
<dbReference type="InterPro" id="IPR015943">
    <property type="entry name" value="WD40/YVTN_repeat-like_dom_sf"/>
</dbReference>